<evidence type="ECO:0000313" key="1">
    <source>
        <dbReference type="EMBL" id="KAI9907109.1"/>
    </source>
</evidence>
<sequence length="95" mass="9852">MGCESDPVCRPPLAHEGPCVTIPKQPVRAKKVGKENETSDDGRSVGGCGSQSAAGIRRREPISGRDFACVHTHPSTGSFSPVTDSKDKCAMAGVG</sequence>
<protein>
    <submittedName>
        <fullName evidence="1">Uncharacterized protein</fullName>
    </submittedName>
</protein>
<accession>A0ACC0VKU8</accession>
<dbReference type="Proteomes" id="UP001163321">
    <property type="component" value="Chromosome 8"/>
</dbReference>
<proteinExistence type="predicted"/>
<name>A0ACC0VKU8_9STRA</name>
<evidence type="ECO:0000313" key="2">
    <source>
        <dbReference type="Proteomes" id="UP001163321"/>
    </source>
</evidence>
<comment type="caution">
    <text evidence="1">The sequence shown here is derived from an EMBL/GenBank/DDBJ whole genome shotgun (WGS) entry which is preliminary data.</text>
</comment>
<dbReference type="EMBL" id="CM047587">
    <property type="protein sequence ID" value="KAI9907109.1"/>
    <property type="molecule type" value="Genomic_DNA"/>
</dbReference>
<reference evidence="1 2" key="1">
    <citation type="journal article" date="2022" name="bioRxiv">
        <title>The genome of the oomycete Peronosclerospora sorghi, a cosmopolitan pathogen of maize and sorghum, is inflated with dispersed pseudogenes.</title>
        <authorList>
            <person name="Fletcher K."/>
            <person name="Martin F."/>
            <person name="Isakeit T."/>
            <person name="Cavanaugh K."/>
            <person name="Magill C."/>
            <person name="Michelmore R."/>
        </authorList>
    </citation>
    <scope>NUCLEOTIDE SEQUENCE [LARGE SCALE GENOMIC DNA]</scope>
    <source>
        <strain evidence="1">P6</strain>
    </source>
</reference>
<keyword evidence="2" id="KW-1185">Reference proteome</keyword>
<organism evidence="1 2">
    <name type="scientific">Peronosclerospora sorghi</name>
    <dbReference type="NCBI Taxonomy" id="230839"/>
    <lineage>
        <taxon>Eukaryota</taxon>
        <taxon>Sar</taxon>
        <taxon>Stramenopiles</taxon>
        <taxon>Oomycota</taxon>
        <taxon>Peronosporomycetes</taxon>
        <taxon>Peronosporales</taxon>
        <taxon>Peronosporaceae</taxon>
        <taxon>Peronosclerospora</taxon>
    </lineage>
</organism>
<gene>
    <name evidence="1" type="ORF">PsorP6_016259</name>
</gene>